<sequence>MTTISIPAARADNITKVYGAGETEVRALDGVTVSFPRGHFTAIMGPSGSGKSTLMHCLAGLDTPTSGTVHVGHIDLTQLGDDHLTQLRRERIGFIFQSFNLIPTLTAGENISLPTDIAGKTLDQDWVDTVVKRLRIDHRLSHKPSELSGGQQQRVACARAIVSRPDIIFGDEPTGNLDSNSSAEVLSILRSAVDDWQQTVVIVTHDAKAAAYADRVLFLADGRIVHELHASHGANARITRDDILNVMRTLEG</sequence>
<dbReference type="InterPro" id="IPR015854">
    <property type="entry name" value="ABC_transpr_LolD-like"/>
</dbReference>
<evidence type="ECO:0000256" key="2">
    <source>
        <dbReference type="ARBA" id="ARBA00022741"/>
    </source>
</evidence>
<dbReference type="InterPro" id="IPR017911">
    <property type="entry name" value="MacB-like_ATP-bd"/>
</dbReference>
<dbReference type="GO" id="GO:0005524">
    <property type="term" value="F:ATP binding"/>
    <property type="evidence" value="ECO:0007669"/>
    <property type="project" value="UniProtKB-KW"/>
</dbReference>
<dbReference type="InterPro" id="IPR003439">
    <property type="entry name" value="ABC_transporter-like_ATP-bd"/>
</dbReference>
<dbReference type="STRING" id="1528099.AL705_05225"/>
<protein>
    <recommendedName>
        <fullName evidence="4">ABC transporter domain-containing protein</fullName>
    </recommendedName>
</protein>
<evidence type="ECO:0000313" key="6">
    <source>
        <dbReference type="Proteomes" id="UP000068137"/>
    </source>
</evidence>
<dbReference type="PANTHER" id="PTHR24220:SF685">
    <property type="entry name" value="ABC TRANSPORTER RELATED"/>
    <property type="match status" value="1"/>
</dbReference>
<dbReference type="EMBL" id="CP012390">
    <property type="protein sequence ID" value="ALE19101.1"/>
    <property type="molecule type" value="Genomic_DNA"/>
</dbReference>
<evidence type="ECO:0000313" key="5">
    <source>
        <dbReference type="EMBL" id="ALE19101.1"/>
    </source>
</evidence>
<dbReference type="CDD" id="cd03255">
    <property type="entry name" value="ABC_MJ0796_LolCDE_FtsE"/>
    <property type="match status" value="1"/>
</dbReference>
<keyword evidence="3" id="KW-0067">ATP-binding</keyword>
<accession>A0A0M4M8J4</accession>
<dbReference type="KEGG" id="cbq:AL705_05225"/>
<dbReference type="RefSeq" id="WP_053962114.1">
    <property type="nucleotide sequence ID" value="NZ_CP012390.1"/>
</dbReference>
<dbReference type="Pfam" id="PF00005">
    <property type="entry name" value="ABC_tran"/>
    <property type="match status" value="1"/>
</dbReference>
<organism evidence="5 6">
    <name type="scientific">Lawsonella clevelandensis</name>
    <dbReference type="NCBI Taxonomy" id="1528099"/>
    <lineage>
        <taxon>Bacteria</taxon>
        <taxon>Bacillati</taxon>
        <taxon>Actinomycetota</taxon>
        <taxon>Actinomycetes</taxon>
        <taxon>Mycobacteriales</taxon>
        <taxon>Lawsonellaceae</taxon>
        <taxon>Lawsonella</taxon>
    </lineage>
</organism>
<feature type="domain" description="ABC transporter" evidence="4">
    <location>
        <begin position="9"/>
        <end position="246"/>
    </location>
</feature>
<name>A0A0M4M8J4_9ACTN</name>
<dbReference type="Gene3D" id="3.40.50.300">
    <property type="entry name" value="P-loop containing nucleotide triphosphate hydrolases"/>
    <property type="match status" value="1"/>
</dbReference>
<proteinExistence type="predicted"/>
<dbReference type="GO" id="GO:0005886">
    <property type="term" value="C:plasma membrane"/>
    <property type="evidence" value="ECO:0007669"/>
    <property type="project" value="TreeGrafter"/>
</dbReference>
<dbReference type="Proteomes" id="UP000068137">
    <property type="component" value="Chromosome"/>
</dbReference>
<dbReference type="PANTHER" id="PTHR24220">
    <property type="entry name" value="IMPORT ATP-BINDING PROTEIN"/>
    <property type="match status" value="1"/>
</dbReference>
<dbReference type="PROSITE" id="PS50893">
    <property type="entry name" value="ABC_TRANSPORTER_2"/>
    <property type="match status" value="1"/>
</dbReference>
<evidence type="ECO:0000256" key="1">
    <source>
        <dbReference type="ARBA" id="ARBA00022448"/>
    </source>
</evidence>
<dbReference type="SUPFAM" id="SSF52540">
    <property type="entry name" value="P-loop containing nucleoside triphosphate hydrolases"/>
    <property type="match status" value="1"/>
</dbReference>
<keyword evidence="1" id="KW-0813">Transport</keyword>
<dbReference type="InterPro" id="IPR003593">
    <property type="entry name" value="AAA+_ATPase"/>
</dbReference>
<dbReference type="GO" id="GO:0098796">
    <property type="term" value="C:membrane protein complex"/>
    <property type="evidence" value="ECO:0007669"/>
    <property type="project" value="UniProtKB-ARBA"/>
</dbReference>
<dbReference type="GO" id="GO:0022857">
    <property type="term" value="F:transmembrane transporter activity"/>
    <property type="evidence" value="ECO:0007669"/>
    <property type="project" value="TreeGrafter"/>
</dbReference>
<evidence type="ECO:0000259" key="4">
    <source>
        <dbReference type="PROSITE" id="PS50893"/>
    </source>
</evidence>
<dbReference type="InterPro" id="IPR027417">
    <property type="entry name" value="P-loop_NTPase"/>
</dbReference>
<gene>
    <name evidence="5" type="ORF">AL705_05225</name>
</gene>
<reference evidence="5 6" key="1">
    <citation type="journal article" date="2015" name="Genome Announc.">
        <title>Complete Genome Sequences for Two Strains of a Novel Fastidious, Partially Acid-Fast, Gram-Positive Corynebacterineae Bacterium, Derived from Human Clinical Samples.</title>
        <authorList>
            <person name="Nicholson A.C."/>
            <person name="Bell M."/>
            <person name="Humrighouse B.W."/>
            <person name="McQuiston J.R."/>
        </authorList>
    </citation>
    <scope>NUCLEOTIDE SEQUENCE [LARGE SCALE GENOMIC DNA]</scope>
    <source>
        <strain evidence="5 6">X1698</strain>
    </source>
</reference>
<dbReference type="SMART" id="SM00382">
    <property type="entry name" value="AAA"/>
    <property type="match status" value="1"/>
</dbReference>
<dbReference type="PATRIC" id="fig|1562462.4.peg.1079"/>
<dbReference type="OrthoDB" id="9802264at2"/>
<dbReference type="AlphaFoldDB" id="A0A0M4M8J4"/>
<dbReference type="FunFam" id="3.40.50.300:FF:000032">
    <property type="entry name" value="Export ABC transporter ATP-binding protein"/>
    <property type="match status" value="1"/>
</dbReference>
<keyword evidence="2" id="KW-0547">Nucleotide-binding</keyword>
<dbReference type="GO" id="GO:0016887">
    <property type="term" value="F:ATP hydrolysis activity"/>
    <property type="evidence" value="ECO:0007669"/>
    <property type="project" value="InterPro"/>
</dbReference>
<evidence type="ECO:0000256" key="3">
    <source>
        <dbReference type="ARBA" id="ARBA00022840"/>
    </source>
</evidence>